<feature type="compositionally biased region" description="Low complexity" evidence="1">
    <location>
        <begin position="454"/>
        <end position="471"/>
    </location>
</feature>
<dbReference type="AlphaFoldDB" id="A0ABD3BCV5"/>
<evidence type="ECO:0000256" key="1">
    <source>
        <dbReference type="SAM" id="MobiDB-lite"/>
    </source>
</evidence>
<dbReference type="PROSITE" id="PS50896">
    <property type="entry name" value="LISH"/>
    <property type="match status" value="1"/>
</dbReference>
<dbReference type="Proteomes" id="UP001632038">
    <property type="component" value="Unassembled WGS sequence"/>
</dbReference>
<feature type="region of interest" description="Disordered" evidence="1">
    <location>
        <begin position="320"/>
        <end position="340"/>
    </location>
</feature>
<proteinExistence type="predicted"/>
<evidence type="ECO:0000313" key="3">
    <source>
        <dbReference type="Proteomes" id="UP001632038"/>
    </source>
</evidence>
<reference evidence="3" key="1">
    <citation type="journal article" date="2024" name="IScience">
        <title>Strigolactones Initiate the Formation of Haustorium-like Structures in Castilleja.</title>
        <authorList>
            <person name="Buerger M."/>
            <person name="Peterson D."/>
            <person name="Chory J."/>
        </authorList>
    </citation>
    <scope>NUCLEOTIDE SEQUENCE [LARGE SCALE GENOMIC DNA]</scope>
</reference>
<sequence>MENWDPQMMLDLYLHNYFTKKNMHTTADIFAREANFHPRAVAIENPEGFLSEWWSIFWSIFSAKFPEHTVQENGTGPSNFNLTMPMSFPIPEGSSIQEIDNLLKSDNSKMTMSMPDNGDLIGNILSKTVRLRPESRNLLVSDLSRATMPRPEPGSDIRATNFNSPSSSNPRYQRERVYMNPQLCLRRNDNCGLSFRRPTAAAGPSKLSPIPHELKLKSPETDSRGPAKNMNFDSQLNDPSVRLVPSSVNFSRSPQEKVHTNPHQLSSKNVEKSGTRFCSLAAAEAARFPPRACPPGIEPAAAFTDTRRVCGPELFAINRSTQPLPSGSNFSSKKNKKQRQLAVTGVKIYSEGLKRSTAAEPPRAILPKIEPADESDARAFEQAHLGPPPGMELPLLPSSSSKHSPGQRNVSKNDKLPVAEEDKGCDPNMERATDAEPTHLAPKVTIQPKIEPAETGSYPSSNSGSSEPSSTMKRDVSC</sequence>
<feature type="compositionally biased region" description="Polar residues" evidence="1">
    <location>
        <begin position="158"/>
        <end position="171"/>
    </location>
</feature>
<protein>
    <recommendedName>
        <fullName evidence="4">LisH domain-containing protein</fullName>
    </recommendedName>
</protein>
<feature type="compositionally biased region" description="Basic and acidic residues" evidence="1">
    <location>
        <begin position="212"/>
        <end position="225"/>
    </location>
</feature>
<accession>A0ABD3BCV5</accession>
<dbReference type="PANTHER" id="PTHR44376:SF8">
    <property type="entry name" value="TRANSCRIPTIONAL COREPRESSOR LEUNIG-LIKE"/>
    <property type="match status" value="1"/>
</dbReference>
<dbReference type="InterPro" id="IPR044716">
    <property type="entry name" value="LEUNIG-like"/>
</dbReference>
<dbReference type="PANTHER" id="PTHR44376">
    <property type="entry name" value="TRANSCRIPTIONAL REGULATOR OF FILAMENTOUS GROWTH FLO8"/>
    <property type="match status" value="1"/>
</dbReference>
<dbReference type="InterPro" id="IPR006594">
    <property type="entry name" value="LisH"/>
</dbReference>
<organism evidence="2 3">
    <name type="scientific">Castilleja foliolosa</name>
    <dbReference type="NCBI Taxonomy" id="1961234"/>
    <lineage>
        <taxon>Eukaryota</taxon>
        <taxon>Viridiplantae</taxon>
        <taxon>Streptophyta</taxon>
        <taxon>Embryophyta</taxon>
        <taxon>Tracheophyta</taxon>
        <taxon>Spermatophyta</taxon>
        <taxon>Magnoliopsida</taxon>
        <taxon>eudicotyledons</taxon>
        <taxon>Gunneridae</taxon>
        <taxon>Pentapetalae</taxon>
        <taxon>asterids</taxon>
        <taxon>lamiids</taxon>
        <taxon>Lamiales</taxon>
        <taxon>Orobanchaceae</taxon>
        <taxon>Pedicularideae</taxon>
        <taxon>Castillejinae</taxon>
        <taxon>Castilleja</taxon>
    </lineage>
</organism>
<gene>
    <name evidence="2" type="ORF">CASFOL_040750</name>
</gene>
<feature type="compositionally biased region" description="Low complexity" evidence="1">
    <location>
        <begin position="392"/>
        <end position="406"/>
    </location>
</feature>
<feature type="region of interest" description="Disordered" evidence="1">
    <location>
        <begin position="146"/>
        <end position="171"/>
    </location>
</feature>
<feature type="compositionally biased region" description="Basic and acidic residues" evidence="1">
    <location>
        <begin position="411"/>
        <end position="437"/>
    </location>
</feature>
<keyword evidence="3" id="KW-1185">Reference proteome</keyword>
<evidence type="ECO:0008006" key="4">
    <source>
        <dbReference type="Google" id="ProtNLM"/>
    </source>
</evidence>
<evidence type="ECO:0000313" key="2">
    <source>
        <dbReference type="EMBL" id="KAL3615089.1"/>
    </source>
</evidence>
<feature type="region of interest" description="Disordered" evidence="1">
    <location>
        <begin position="200"/>
        <end position="270"/>
    </location>
</feature>
<feature type="region of interest" description="Disordered" evidence="1">
    <location>
        <begin position="354"/>
        <end position="478"/>
    </location>
</feature>
<comment type="caution">
    <text evidence="2">The sequence shown here is derived from an EMBL/GenBank/DDBJ whole genome shotgun (WGS) entry which is preliminary data.</text>
</comment>
<name>A0ABD3BCV5_9LAMI</name>
<dbReference type="EMBL" id="JAVIJP010000100">
    <property type="protein sequence ID" value="KAL3615089.1"/>
    <property type="molecule type" value="Genomic_DNA"/>
</dbReference>